<evidence type="ECO:0000256" key="1">
    <source>
        <dbReference type="SAM" id="SignalP"/>
    </source>
</evidence>
<evidence type="ECO:0000313" key="14">
    <source>
        <dbReference type="Proteomes" id="UP000441208"/>
    </source>
</evidence>
<reference evidence="15 16" key="1">
    <citation type="submission" date="2018-09" db="EMBL/GenBank/DDBJ databases">
        <title>Genomic investigation of the strawberry pathogen Phytophthora fragariae indicates pathogenicity is determined by transcriptional variation in three key races.</title>
        <authorList>
            <person name="Adams T.M."/>
            <person name="Armitage A.D."/>
            <person name="Sobczyk M.K."/>
            <person name="Bates H.J."/>
            <person name="Dunwell J.M."/>
            <person name="Nellist C.F."/>
            <person name="Harrison R.J."/>
        </authorList>
    </citation>
    <scope>NUCLEOTIDE SEQUENCE [LARGE SCALE GENOMIC DNA]</scope>
    <source>
        <strain evidence="8 12">BC-1</strain>
        <strain evidence="7 11">NOV-27</strain>
        <strain evidence="6 13">NOV-5</strain>
        <strain evidence="5 14">NOV-71</strain>
        <strain evidence="9 16">NOV-77</strain>
        <strain evidence="2 10">NOV-9</strain>
        <strain evidence="4 17">ONT-3</strain>
        <strain evidence="3 15">SCRP245</strain>
    </source>
</reference>
<evidence type="ECO:0000313" key="4">
    <source>
        <dbReference type="EMBL" id="KAE9054057.1"/>
    </source>
</evidence>
<dbReference type="Proteomes" id="UP000440732">
    <property type="component" value="Unassembled WGS sequence"/>
</dbReference>
<evidence type="ECO:0000313" key="13">
    <source>
        <dbReference type="Proteomes" id="UP000440732"/>
    </source>
</evidence>
<evidence type="ECO:0000313" key="10">
    <source>
        <dbReference type="Proteomes" id="UP000429523"/>
    </source>
</evidence>
<evidence type="ECO:0000313" key="16">
    <source>
        <dbReference type="Proteomes" id="UP000486351"/>
    </source>
</evidence>
<dbReference type="OrthoDB" id="10401106at2759"/>
<dbReference type="EMBL" id="QXFW01010571">
    <property type="protein sequence ID" value="KAE8952722.1"/>
    <property type="molecule type" value="Genomic_DNA"/>
</dbReference>
<organism evidence="3 15">
    <name type="scientific">Phytophthora fragariae</name>
    <dbReference type="NCBI Taxonomy" id="53985"/>
    <lineage>
        <taxon>Eukaryota</taxon>
        <taxon>Sar</taxon>
        <taxon>Stramenopiles</taxon>
        <taxon>Oomycota</taxon>
        <taxon>Peronosporomycetes</taxon>
        <taxon>Peronosporales</taxon>
        <taxon>Peronosporaceae</taxon>
        <taxon>Phytophthora</taxon>
    </lineage>
</organism>
<gene>
    <name evidence="8" type="ORF">PF002_g33037</name>
    <name evidence="7" type="ORF">PF005_g33065</name>
    <name evidence="6" type="ORF">PF006_g32972</name>
    <name evidence="5" type="ORF">PF007_g32521</name>
    <name evidence="9" type="ORF">PF008_g29562</name>
    <name evidence="2" type="ORF">PF009_g32887</name>
    <name evidence="4" type="ORF">PF010_g32693</name>
    <name evidence="3" type="ORF">PF011_g32627</name>
</gene>
<evidence type="ECO:0008006" key="18">
    <source>
        <dbReference type="Google" id="ProtNLM"/>
    </source>
</evidence>
<dbReference type="EMBL" id="QXFZ01009321">
    <property type="protein sequence ID" value="KAE9054815.1"/>
    <property type="molecule type" value="Genomic_DNA"/>
</dbReference>
<dbReference type="Proteomes" id="UP000433483">
    <property type="component" value="Unassembled WGS sequence"/>
</dbReference>
<dbReference type="EMBL" id="QXFX01010104">
    <property type="protein sequence ID" value="KAE9054057.1"/>
    <property type="molecule type" value="Genomic_DNA"/>
</dbReference>
<accession>A0A6A3G5V7</accession>
<keyword evidence="1" id="KW-0732">Signal</keyword>
<evidence type="ECO:0000313" key="12">
    <source>
        <dbReference type="Proteomes" id="UP000440367"/>
    </source>
</evidence>
<evidence type="ECO:0000313" key="5">
    <source>
        <dbReference type="EMBL" id="KAE9054815.1"/>
    </source>
</evidence>
<keyword evidence="11" id="KW-1185">Reference proteome</keyword>
<dbReference type="EMBL" id="QXGF01008980">
    <property type="protein sequence ID" value="KAE8916790.1"/>
    <property type="molecule type" value="Genomic_DNA"/>
</dbReference>
<name>A0A6A3G5V7_9STRA</name>
<dbReference type="Proteomes" id="UP000429523">
    <property type="component" value="Unassembled WGS sequence"/>
</dbReference>
<evidence type="ECO:0000313" key="7">
    <source>
        <dbReference type="EMBL" id="KAE9156846.1"/>
    </source>
</evidence>
<feature type="signal peptide" evidence="1">
    <location>
        <begin position="1"/>
        <end position="21"/>
    </location>
</feature>
<dbReference type="Proteomes" id="UP000441208">
    <property type="component" value="Unassembled WGS sequence"/>
</dbReference>
<dbReference type="EMBL" id="QXGB01009546">
    <property type="protein sequence ID" value="KAE9156846.1"/>
    <property type="molecule type" value="Genomic_DNA"/>
</dbReference>
<dbReference type="EMBL" id="QXFY01004947">
    <property type="protein sequence ID" value="KAE9274566.1"/>
    <property type="molecule type" value="Genomic_DNA"/>
</dbReference>
<dbReference type="AlphaFoldDB" id="A0A6A3G5V7"/>
<evidence type="ECO:0000313" key="15">
    <source>
        <dbReference type="Proteomes" id="UP000460718"/>
    </source>
</evidence>
<dbReference type="Proteomes" id="UP000460718">
    <property type="component" value="Unassembled WGS sequence"/>
</dbReference>
<proteinExistence type="predicted"/>
<sequence length="69" mass="7137">MAAATPSVVGALALVCAAAAGNQPFCVRTKKQQVDHSRSRPRVAPVVLVQVPKTSSLLLSMSPSSFTTT</sequence>
<dbReference type="EMBL" id="QXGA01010434">
    <property type="protein sequence ID" value="KAE9055405.1"/>
    <property type="molecule type" value="Genomic_DNA"/>
</dbReference>
<evidence type="ECO:0000313" key="9">
    <source>
        <dbReference type="EMBL" id="KAE9274566.1"/>
    </source>
</evidence>
<feature type="chain" id="PRO_5036163907" description="RxLR effector protein" evidence="1">
    <location>
        <begin position="22"/>
        <end position="69"/>
    </location>
</feature>
<dbReference type="Proteomes" id="UP000440367">
    <property type="component" value="Unassembled WGS sequence"/>
</dbReference>
<protein>
    <recommendedName>
        <fullName evidence="18">RxLR effector protein</fullName>
    </recommendedName>
</protein>
<dbReference type="Proteomes" id="UP000488956">
    <property type="component" value="Unassembled WGS sequence"/>
</dbReference>
<evidence type="ECO:0000313" key="11">
    <source>
        <dbReference type="Proteomes" id="UP000433483"/>
    </source>
</evidence>
<evidence type="ECO:0000313" key="3">
    <source>
        <dbReference type="EMBL" id="KAE8952722.1"/>
    </source>
</evidence>
<evidence type="ECO:0000313" key="2">
    <source>
        <dbReference type="EMBL" id="KAE8916790.1"/>
    </source>
</evidence>
<dbReference type="EMBL" id="QXGD01008804">
    <property type="protein sequence ID" value="KAE9158701.1"/>
    <property type="molecule type" value="Genomic_DNA"/>
</dbReference>
<comment type="caution">
    <text evidence="3">The sequence shown here is derived from an EMBL/GenBank/DDBJ whole genome shotgun (WGS) entry which is preliminary data.</text>
</comment>
<evidence type="ECO:0000313" key="8">
    <source>
        <dbReference type="EMBL" id="KAE9158701.1"/>
    </source>
</evidence>
<evidence type="ECO:0000313" key="6">
    <source>
        <dbReference type="EMBL" id="KAE9055405.1"/>
    </source>
</evidence>
<dbReference type="Proteomes" id="UP000486351">
    <property type="component" value="Unassembled WGS sequence"/>
</dbReference>
<evidence type="ECO:0000313" key="17">
    <source>
        <dbReference type="Proteomes" id="UP000488956"/>
    </source>
</evidence>